<comment type="caution">
    <text evidence="2">The sequence shown here is derived from an EMBL/GenBank/DDBJ whole genome shotgun (WGS) entry which is preliminary data.</text>
</comment>
<dbReference type="Proteomes" id="UP000253094">
    <property type="component" value="Unassembled WGS sequence"/>
</dbReference>
<proteinExistence type="predicted"/>
<gene>
    <name evidence="2" type="ORF">DQ384_22315</name>
</gene>
<dbReference type="AlphaFoldDB" id="A0A367FHF0"/>
<name>A0A367FHF0_9ACTN</name>
<feature type="signal peptide" evidence="1">
    <location>
        <begin position="1"/>
        <end position="27"/>
    </location>
</feature>
<organism evidence="2 3">
    <name type="scientific">Sphaerisporangium album</name>
    <dbReference type="NCBI Taxonomy" id="509200"/>
    <lineage>
        <taxon>Bacteria</taxon>
        <taxon>Bacillati</taxon>
        <taxon>Actinomycetota</taxon>
        <taxon>Actinomycetes</taxon>
        <taxon>Streptosporangiales</taxon>
        <taxon>Streptosporangiaceae</taxon>
        <taxon>Sphaerisporangium</taxon>
    </lineage>
</organism>
<accession>A0A367FHF0</accession>
<protein>
    <submittedName>
        <fullName evidence="2">Uncharacterized protein</fullName>
    </submittedName>
</protein>
<feature type="chain" id="PRO_5016842426" evidence="1">
    <location>
        <begin position="28"/>
        <end position="518"/>
    </location>
</feature>
<evidence type="ECO:0000313" key="3">
    <source>
        <dbReference type="Proteomes" id="UP000253094"/>
    </source>
</evidence>
<reference evidence="2 3" key="1">
    <citation type="submission" date="2018-06" db="EMBL/GenBank/DDBJ databases">
        <title>Sphaerisporangium craniellae sp. nov., isolated from a marine sponge in the South China Sea.</title>
        <authorList>
            <person name="Li L."/>
        </authorList>
    </citation>
    <scope>NUCLEOTIDE SEQUENCE [LARGE SCALE GENOMIC DNA]</scope>
    <source>
        <strain evidence="2 3">CCTCC AA 208026</strain>
    </source>
</reference>
<sequence>MRRLVRIFGCVGATAVMVVAGASLASAAGTVTAAVTGASPVIGAKVAPYEKLYERTTTATRALPAVPKQALFQAASSLSTELGLAQNPAQILGADLSPQVAGRLANVLTDLLTCYRLTKPAFSAIPPALLSQVLATGGGLNPAAYTGIRLCGESAWQSTNELELAVLDELPDTAAPGCQPLGQVDLDIWPVLRVDGGCRDNRYDNDYLLTLDVGGNDTYANNAGSNVVDVNFSPVGSAVTGLRGTGPAKGCQRAIPGLTALDCVPAAAVLLDIQGNDVYGVKQTPDHDTGCTNDPVVRRMMTGGAGFLGVGILRDAEGNDTYTGKTGSLGAGHIFGVGILSDGAGDDTYGAVRNSQGFALVGGVGVLRDEAGDDGYGFYMPAAINPNAPNQTEGAGGVRDDEGEGLCDRIPRFTQGAGNVASATGIFLDDAGADHYHGAFAGQFIGPIQVPSTRAGSLGFGNNQGVGVFLDRGTADDQYTVDGEPSVAGVPQRGDNVIVQPNNDSTGAGFGQGLFVDQ</sequence>
<evidence type="ECO:0000313" key="2">
    <source>
        <dbReference type="EMBL" id="RCG29075.1"/>
    </source>
</evidence>
<dbReference type="EMBL" id="QOIL01000012">
    <property type="protein sequence ID" value="RCG29075.1"/>
    <property type="molecule type" value="Genomic_DNA"/>
</dbReference>
<keyword evidence="1" id="KW-0732">Signal</keyword>
<keyword evidence="3" id="KW-1185">Reference proteome</keyword>
<evidence type="ECO:0000256" key="1">
    <source>
        <dbReference type="SAM" id="SignalP"/>
    </source>
</evidence>